<keyword evidence="2" id="KW-1185">Reference proteome</keyword>
<sequence>MSSNNNKVVPLGKSSAKEKVRELLLADASLLDVDERVLYEMSEDFKQYDEKRFVLNLKNLKKNIKEEKTRVAYEEAALIEDRRKFPKSGNTYWNHIRYDASEAKELLRKDVKDKKTRHHEASSVTADQKRIQTVSLESLSKAHLSRGVRTTGTIVLDEQKGSES</sequence>
<name>A0A9K3LMZ3_9STRA</name>
<gene>
    <name evidence="1" type="ORF">IV203_038280</name>
</gene>
<reference evidence="1" key="2">
    <citation type="submission" date="2021-04" db="EMBL/GenBank/DDBJ databases">
        <authorList>
            <person name="Podell S."/>
        </authorList>
    </citation>
    <scope>NUCLEOTIDE SEQUENCE</scope>
    <source>
        <strain evidence="1">Hildebrandi</strain>
    </source>
</reference>
<organism evidence="1 2">
    <name type="scientific">Nitzschia inconspicua</name>
    <dbReference type="NCBI Taxonomy" id="303405"/>
    <lineage>
        <taxon>Eukaryota</taxon>
        <taxon>Sar</taxon>
        <taxon>Stramenopiles</taxon>
        <taxon>Ochrophyta</taxon>
        <taxon>Bacillariophyta</taxon>
        <taxon>Bacillariophyceae</taxon>
        <taxon>Bacillariophycidae</taxon>
        <taxon>Bacillariales</taxon>
        <taxon>Bacillariaceae</taxon>
        <taxon>Nitzschia</taxon>
    </lineage>
</organism>
<proteinExistence type="predicted"/>
<reference evidence="1" key="1">
    <citation type="journal article" date="2021" name="Sci. Rep.">
        <title>Diploid genomic architecture of Nitzschia inconspicua, an elite biomass production diatom.</title>
        <authorList>
            <person name="Oliver A."/>
            <person name="Podell S."/>
            <person name="Pinowska A."/>
            <person name="Traller J.C."/>
            <person name="Smith S.R."/>
            <person name="McClure R."/>
            <person name="Beliaev A."/>
            <person name="Bohutskyi P."/>
            <person name="Hill E.A."/>
            <person name="Rabines A."/>
            <person name="Zheng H."/>
            <person name="Allen L.Z."/>
            <person name="Kuo A."/>
            <person name="Grigoriev I.V."/>
            <person name="Allen A.E."/>
            <person name="Hazlebeck D."/>
            <person name="Allen E.E."/>
        </authorList>
    </citation>
    <scope>NUCLEOTIDE SEQUENCE</scope>
    <source>
        <strain evidence="1">Hildebrandi</strain>
    </source>
</reference>
<comment type="caution">
    <text evidence="1">The sequence shown here is derived from an EMBL/GenBank/DDBJ whole genome shotgun (WGS) entry which is preliminary data.</text>
</comment>
<evidence type="ECO:0000313" key="1">
    <source>
        <dbReference type="EMBL" id="KAG7365077.1"/>
    </source>
</evidence>
<dbReference type="Proteomes" id="UP000693970">
    <property type="component" value="Unassembled WGS sequence"/>
</dbReference>
<dbReference type="EMBL" id="JAGRRH010000009">
    <property type="protein sequence ID" value="KAG7365077.1"/>
    <property type="molecule type" value="Genomic_DNA"/>
</dbReference>
<protein>
    <submittedName>
        <fullName evidence="1">Uncharacterized protein</fullName>
    </submittedName>
</protein>
<accession>A0A9K3LMZ3</accession>
<evidence type="ECO:0000313" key="2">
    <source>
        <dbReference type="Proteomes" id="UP000693970"/>
    </source>
</evidence>
<dbReference type="AlphaFoldDB" id="A0A9K3LMZ3"/>